<dbReference type="GO" id="GO:0005524">
    <property type="term" value="F:ATP binding"/>
    <property type="evidence" value="ECO:0007669"/>
    <property type="project" value="UniProtKB-UniRule"/>
</dbReference>
<evidence type="ECO:0000256" key="4">
    <source>
        <dbReference type="SAM" id="MobiDB-lite"/>
    </source>
</evidence>
<dbReference type="PROSITE" id="PS50011">
    <property type="entry name" value="PROTEIN_KINASE_DOM"/>
    <property type="match status" value="1"/>
</dbReference>
<sequence length="988" mass="105903">MILRRGFEFAPGYRLQEYIGKGQFGEVWRASGPGGVTLAAKFINLEDSSGQKEYTAIKRIKSIRQANLMQITGIWQLDYEGVVLPEPPDELEETLTNLDLDSIDAHSGFVTNPGPKASLLVVGMLLGDVSLEKYVPKRNDPNPPAPVAPGDLLRYMEGTARGLDFLNAPKHDFGSGLVSLQHCDIKPANIVLIGDSAVICDFGLARVLKRSEATMTAAAGTPAYMSPEAINGKPSCNSDQYSLAVTYYHLRTGRLPLEDGSVHKVLQTHLSGTLNFSRVPVIEREILERATHKDWRERYPSNSAFVDAIRVALTEQGLNTVGEGAGPAYGGVAVKPKRQSDGSGPIGLDTLDSEDLTDAFVQQSKGGSPIITSSSIAKTDDQMPGQVATEFLGRPNHRGPSGDVDDTFNFGSQLDAAQAAAKPQSQSYGLLPESLGSDAVELAKKPTDQAPRPTTWRKPGWWVGGGIAGLAILALTLPFLGGNSQQQPDTPGTIPDIGEVDSGTGETNPFEQSKSLIAADSLTPEQRLQAIGLFREATKADPKWLTVQPELSLDQHGGEIEWLKPIGSPMGYLTTGYDSDVRWWTWAADGTEPAQTIAGISSTAMTLRSTVIAKADNNIAFPQSVLLSGNKRSLIVGARDRVSIWELSPLKSTGFDAFPVPHAASWSFDAEVLTLTAHPERSDRIVVSLDDKAAIVVDTAKTVSSEAIIASTDLLDVAAEIRFVGSGDHLVVRQEGGDVVVYDWDEFESNRRDQSSAKATHTGIARSWVIEVPPVLPSGSSMSANLFCEGNDSGIVSVHQVFGDEPQVERVFVDDDSLQHGITTMTSIWKGADSLMLASGTEQGAVAVHVIERRDADRSAGVTFPLRAASTKPLSMTDESNNVGSPVRCLAFSSDGDWLAAGVGNEVWVACLSDIEPKMAVFPMIGESIDSLLIDTDHDRLVAGCGDGSLVTLDWSHCRLRAVAGPVRVDVPETTPKVTPPSGKLAWR</sequence>
<dbReference type="PANTHER" id="PTHR44329">
    <property type="entry name" value="SERINE/THREONINE-PROTEIN KINASE TNNI3K-RELATED"/>
    <property type="match status" value="1"/>
</dbReference>
<feature type="binding site" evidence="3">
    <location>
        <position position="41"/>
    </location>
    <ligand>
        <name>ATP</name>
        <dbReference type="ChEBI" id="CHEBI:30616"/>
    </ligand>
</feature>
<dbReference type="OrthoDB" id="278998at2"/>
<organism evidence="6 7">
    <name type="scientific">Neorhodopirellula pilleata</name>
    <dbReference type="NCBI Taxonomy" id="2714738"/>
    <lineage>
        <taxon>Bacteria</taxon>
        <taxon>Pseudomonadati</taxon>
        <taxon>Planctomycetota</taxon>
        <taxon>Planctomycetia</taxon>
        <taxon>Pirellulales</taxon>
        <taxon>Pirellulaceae</taxon>
        <taxon>Neorhodopirellula</taxon>
    </lineage>
</organism>
<dbReference type="Gene3D" id="1.10.510.10">
    <property type="entry name" value="Transferase(Phosphotransferase) domain 1"/>
    <property type="match status" value="1"/>
</dbReference>
<dbReference type="Pfam" id="PF00069">
    <property type="entry name" value="Pkinase"/>
    <property type="match status" value="1"/>
</dbReference>
<dbReference type="InterPro" id="IPR036322">
    <property type="entry name" value="WD40_repeat_dom_sf"/>
</dbReference>
<dbReference type="CDD" id="cd14014">
    <property type="entry name" value="STKc_PknB_like"/>
    <property type="match status" value="1"/>
</dbReference>
<dbReference type="InterPro" id="IPR011009">
    <property type="entry name" value="Kinase-like_dom_sf"/>
</dbReference>
<dbReference type="GO" id="GO:0004715">
    <property type="term" value="F:non-membrane spanning protein tyrosine kinase activity"/>
    <property type="evidence" value="ECO:0007669"/>
    <property type="project" value="UniProtKB-EC"/>
</dbReference>
<keyword evidence="1 3" id="KW-0547">Nucleotide-binding</keyword>
<dbReference type="SUPFAM" id="SSF56112">
    <property type="entry name" value="Protein kinase-like (PK-like)"/>
    <property type="match status" value="1"/>
</dbReference>
<dbReference type="InterPro" id="IPR000719">
    <property type="entry name" value="Prot_kinase_dom"/>
</dbReference>
<dbReference type="Gene3D" id="2.130.10.10">
    <property type="entry name" value="YVTN repeat-like/Quinoprotein amine dehydrogenase"/>
    <property type="match status" value="1"/>
</dbReference>
<evidence type="ECO:0000256" key="3">
    <source>
        <dbReference type="PROSITE-ProRule" id="PRU10141"/>
    </source>
</evidence>
<evidence type="ECO:0000313" key="7">
    <source>
        <dbReference type="Proteomes" id="UP000316213"/>
    </source>
</evidence>
<dbReference type="InterPro" id="IPR008271">
    <property type="entry name" value="Ser/Thr_kinase_AS"/>
</dbReference>
<evidence type="ECO:0000256" key="2">
    <source>
        <dbReference type="ARBA" id="ARBA00022840"/>
    </source>
</evidence>
<comment type="caution">
    <text evidence="6">The sequence shown here is derived from an EMBL/GenBank/DDBJ whole genome shotgun (WGS) entry which is preliminary data.</text>
</comment>
<name>A0A5C6A540_9BACT</name>
<dbReference type="RefSeq" id="WP_146578990.1">
    <property type="nucleotide sequence ID" value="NZ_SJPM01000007.1"/>
</dbReference>
<dbReference type="InterPro" id="IPR051681">
    <property type="entry name" value="Ser/Thr_Kinases-Pseudokinases"/>
</dbReference>
<evidence type="ECO:0000259" key="5">
    <source>
        <dbReference type="PROSITE" id="PS50011"/>
    </source>
</evidence>
<keyword evidence="6" id="KW-0418">Kinase</keyword>
<evidence type="ECO:0000256" key="1">
    <source>
        <dbReference type="ARBA" id="ARBA00022741"/>
    </source>
</evidence>
<dbReference type="InterPro" id="IPR015943">
    <property type="entry name" value="WD40/YVTN_repeat-like_dom_sf"/>
</dbReference>
<proteinExistence type="predicted"/>
<protein>
    <submittedName>
        <fullName evidence="6">Tyrosine-protein kinase MasK</fullName>
        <ecNumber evidence="6">2.7.10.2</ecNumber>
    </submittedName>
</protein>
<keyword evidence="2 3" id="KW-0067">ATP-binding</keyword>
<feature type="domain" description="Protein kinase" evidence="5">
    <location>
        <begin position="13"/>
        <end position="313"/>
    </location>
</feature>
<dbReference type="EMBL" id="SJPM01000007">
    <property type="protein sequence ID" value="TWT95044.1"/>
    <property type="molecule type" value="Genomic_DNA"/>
</dbReference>
<dbReference type="Gene3D" id="3.30.200.20">
    <property type="entry name" value="Phosphorylase Kinase, domain 1"/>
    <property type="match status" value="1"/>
</dbReference>
<reference evidence="6 7" key="1">
    <citation type="submission" date="2019-02" db="EMBL/GenBank/DDBJ databases">
        <title>Deep-cultivation of Planctomycetes and their phenomic and genomic characterization uncovers novel biology.</title>
        <authorList>
            <person name="Wiegand S."/>
            <person name="Jogler M."/>
            <person name="Boedeker C."/>
            <person name="Pinto D."/>
            <person name="Vollmers J."/>
            <person name="Rivas-Marin E."/>
            <person name="Kohn T."/>
            <person name="Peeters S.H."/>
            <person name="Heuer A."/>
            <person name="Rast P."/>
            <person name="Oberbeckmann S."/>
            <person name="Bunk B."/>
            <person name="Jeske O."/>
            <person name="Meyerdierks A."/>
            <person name="Storesund J.E."/>
            <person name="Kallscheuer N."/>
            <person name="Luecker S."/>
            <person name="Lage O.M."/>
            <person name="Pohl T."/>
            <person name="Merkel B.J."/>
            <person name="Hornburger P."/>
            <person name="Mueller R.-W."/>
            <person name="Bruemmer F."/>
            <person name="Labrenz M."/>
            <person name="Spormann A.M."/>
            <person name="Op Den Camp H."/>
            <person name="Overmann J."/>
            <person name="Amann R."/>
            <person name="Jetten M.S.M."/>
            <person name="Mascher T."/>
            <person name="Medema M.H."/>
            <person name="Devos D.P."/>
            <person name="Kaster A.-K."/>
            <person name="Ovreas L."/>
            <person name="Rohde M."/>
            <person name="Galperin M.Y."/>
            <person name="Jogler C."/>
        </authorList>
    </citation>
    <scope>NUCLEOTIDE SEQUENCE [LARGE SCALE GENOMIC DNA]</scope>
    <source>
        <strain evidence="6 7">Pla100</strain>
    </source>
</reference>
<dbReference type="SMART" id="SM00220">
    <property type="entry name" value="S_TKc"/>
    <property type="match status" value="1"/>
</dbReference>
<dbReference type="InterPro" id="IPR017441">
    <property type="entry name" value="Protein_kinase_ATP_BS"/>
</dbReference>
<feature type="region of interest" description="Disordered" evidence="4">
    <location>
        <begin position="483"/>
        <end position="510"/>
    </location>
</feature>
<dbReference type="PROSITE" id="PS00108">
    <property type="entry name" value="PROTEIN_KINASE_ST"/>
    <property type="match status" value="1"/>
</dbReference>
<dbReference type="AlphaFoldDB" id="A0A5C6A540"/>
<keyword evidence="7" id="KW-1185">Reference proteome</keyword>
<keyword evidence="6" id="KW-0808">Transferase</keyword>
<accession>A0A5C6A540</accession>
<dbReference type="EC" id="2.7.10.2" evidence="6"/>
<evidence type="ECO:0000313" key="6">
    <source>
        <dbReference type="EMBL" id="TWT95044.1"/>
    </source>
</evidence>
<dbReference type="GO" id="GO:0004674">
    <property type="term" value="F:protein serine/threonine kinase activity"/>
    <property type="evidence" value="ECO:0007669"/>
    <property type="project" value="TreeGrafter"/>
</dbReference>
<dbReference type="PANTHER" id="PTHR44329:SF298">
    <property type="entry name" value="MIXED LINEAGE KINASE DOMAIN-LIKE PROTEIN"/>
    <property type="match status" value="1"/>
</dbReference>
<dbReference type="SUPFAM" id="SSF50978">
    <property type="entry name" value="WD40 repeat-like"/>
    <property type="match status" value="1"/>
</dbReference>
<dbReference type="Proteomes" id="UP000316213">
    <property type="component" value="Unassembled WGS sequence"/>
</dbReference>
<gene>
    <name evidence="6" type="primary">masK</name>
    <name evidence="6" type="ORF">Pla100_36230</name>
</gene>
<dbReference type="PROSITE" id="PS00107">
    <property type="entry name" value="PROTEIN_KINASE_ATP"/>
    <property type="match status" value="1"/>
</dbReference>